<feature type="region of interest" description="Disordered" evidence="2">
    <location>
        <begin position="781"/>
        <end position="840"/>
    </location>
</feature>
<feature type="compositionally biased region" description="Basic and acidic residues" evidence="2">
    <location>
        <begin position="1498"/>
        <end position="1522"/>
    </location>
</feature>
<proteinExistence type="predicted"/>
<evidence type="ECO:0000256" key="3">
    <source>
        <dbReference type="SAM" id="Phobius"/>
    </source>
</evidence>
<feature type="region of interest" description="Disordered" evidence="2">
    <location>
        <begin position="434"/>
        <end position="454"/>
    </location>
</feature>
<organism evidence="5 6">
    <name type="scientific">Heterodera trifolii</name>
    <dbReference type="NCBI Taxonomy" id="157864"/>
    <lineage>
        <taxon>Eukaryota</taxon>
        <taxon>Metazoa</taxon>
        <taxon>Ecdysozoa</taxon>
        <taxon>Nematoda</taxon>
        <taxon>Chromadorea</taxon>
        <taxon>Rhabditida</taxon>
        <taxon>Tylenchina</taxon>
        <taxon>Tylenchomorpha</taxon>
        <taxon>Tylenchoidea</taxon>
        <taxon>Heteroderidae</taxon>
        <taxon>Heteroderinae</taxon>
        <taxon>Heterodera</taxon>
    </lineage>
</organism>
<feature type="signal peptide" evidence="4">
    <location>
        <begin position="1"/>
        <end position="18"/>
    </location>
</feature>
<keyword evidence="6" id="KW-1185">Reference proteome</keyword>
<feature type="chain" id="PRO_5044794396" evidence="4">
    <location>
        <begin position="19"/>
        <end position="1801"/>
    </location>
</feature>
<keyword evidence="3" id="KW-0812">Transmembrane</keyword>
<keyword evidence="4" id="KW-0732">Signal</keyword>
<reference evidence="5 6" key="1">
    <citation type="submission" date="2024-10" db="EMBL/GenBank/DDBJ databases">
        <authorList>
            <person name="Kim D."/>
        </authorList>
    </citation>
    <scope>NUCLEOTIDE SEQUENCE [LARGE SCALE GENOMIC DNA]</scope>
    <source>
        <strain evidence="5">BH-2024</strain>
    </source>
</reference>
<sequence length="1801" mass="198711">MHSFFIIFCFFFFRCVFATNETKFGSDADEGTFGNGTMAKAQQNPRIKWTDEEKPTADELLQSTQLFRTANAKRFQSLMSSNEERATRDEAARLRSVTKEVEEKLGLAPSPGTNRQGPTTFGISRKRADLYPSANDPPALLRRFVGTGESAVELKRIRPPPNALVSSLLRQQRELSAVQPNIIRPIVGTGTFIAQQQRQQQHQLEYEQQRLVEQQQQLQTLLQQLATVQRQRQLQQQQMLMNSQRQSGQAVQGRNERLASRASSSSSSSSRAANIEKFSPPFASPIFFGPPNNPFQPPPPISPPSSSSALFPGKFLPNSASAFRLHGGLPSPTAPIFGGVQPSDSKFAVQPSPISASFRPISSSVDSAADLSALLQKLSSNNPTNQNSGNSATVVEPIPTVLSNAANRGGAAQFVVPKPQQERPLVVKLVAAGKSEQQSQQQNPNNNNNNGNGNTFALQQIVLQEQQRIVELLAREQYREQLVQNSRKELQTVQDQQQRILELLAIIEKEKQQQQQQIAQIGRLSRANGRRTVPKETTASTTTMTTSASNAQAAPTQQQSLADSNLLRGLLQAFSNLLTPQATASGGASPSSSAFVPPTVGQQQQQVPNIGGTNNFGKSQFVGVPQPQQQQVQAVQQQSQPQQIGQPNSAVQFVAVYEPWRMAQQQQQQINGANFITAATSGDGAVPAQSAAVLPQEVGAVGQLQQQFIGSSQPVLPQLPQQQQQQVGAVSVLGWLPTRAGENNAFSADGLFWPQQQQQLQQNNFGSNNDNGNDILVQRRTAQRRREDGQQTNGEEAAEEEAEDGGGAAERGEAEEEEGEERRREGDEGLEDTDKWGNDGQNNTIIIIIKHKQIRPQSNTFFLPAADGRSAGRRHGEGTPRGTGAGRAHAFPPPPPNDRWLAAKLAAPKFSLPQKMPLKFSLFLFIFIDFVGTFAGANWAQQRKLCSNRCHRLLKRSLERNEQAGTVEEVLYRTVAYSRQQLLASLEEGSKEAPAKFEQLPEPFQNICWKFFDFEDCSRQCEKAFFRRRKRKNGQKTMGTEEEEKDSSIGREQRMVLRFCRENKLSIPHEYFSCIHKFHAFVEVRCSSYQQKAVQLRLLALQIRRRQMPVDEFDSDDEDGTASNADEAYANGGHDQLGHLIDQEVCLLLHQHSTCLGNALGRHCPLARSLFTSRHALRDNFLSFVLPFGTAVERNAKGAEPSANSGATIELDQLFSDEMLDTCQLLDFNRMMAQWQEQQKDGVSTNSPHHSAQGDQQQKKGNEFRRGTTKRAVGTLPTAEADGTTTSAEGAAPSGTLAGRRRLFSSDEDLLDIPPNFQYSSARLPPDFYTRYAIWWGGRSRAQSVAAHPTRVQLLPDATQKGVAAANAAKVDQHLLKRPHTTPKTRTTTETPPVTATRATWPDAMLSTTQLPDARETVLVERPAELYHSVSLPYLINGQATVPHKQWTATEQATAAVSRRTEIQLLSDDRQQLLTSATGGSGVGITPTHTVTAPTRSLDTHSPAEFKIQKVPNDADEKDGDRMPTNWPPHGIDDSEQLQQLRTDANNVYFAKILEFDDEEEEDSTGRAVGRTTPQGARVTAYIEHIPRDEQDKPMQPQNGAVDHPYFEEEAKAKKDKQLLDDSSAAEDDDYFEDDDENDDLYTDESTEGQHDIRHRISNKSPGSALPIATNEASRGLADLSSKTRAPIGGGTGGRRPPPTSNDSPRRIVVTAEPVPSTHSDVLLVLLGLYGSFFGVAAFLLLCLLLACLERRRRRHGTALMGRHRRKYWLKNRASSAKKGGSAILYLDERLGTVKGGIGTK</sequence>
<comment type="caution">
    <text evidence="5">The sequence shown here is derived from an EMBL/GenBank/DDBJ whole genome shotgun (WGS) entry which is preliminary data.</text>
</comment>
<feature type="region of interest" description="Disordered" evidence="2">
    <location>
        <begin position="1237"/>
        <end position="1298"/>
    </location>
</feature>
<feature type="region of interest" description="Disordered" evidence="2">
    <location>
        <begin position="1477"/>
        <end position="1534"/>
    </location>
</feature>
<evidence type="ECO:0000256" key="4">
    <source>
        <dbReference type="SAM" id="SignalP"/>
    </source>
</evidence>
<feature type="region of interest" description="Disordered" evidence="2">
    <location>
        <begin position="1612"/>
        <end position="1706"/>
    </location>
</feature>
<feature type="compositionally biased region" description="Pro residues" evidence="2">
    <location>
        <begin position="291"/>
        <end position="303"/>
    </location>
</feature>
<feature type="region of interest" description="Disordered" evidence="2">
    <location>
        <begin position="1558"/>
        <end position="1578"/>
    </location>
</feature>
<keyword evidence="3" id="KW-1133">Transmembrane helix</keyword>
<evidence type="ECO:0000256" key="1">
    <source>
        <dbReference type="SAM" id="Coils"/>
    </source>
</evidence>
<feature type="compositionally biased region" description="Polar residues" evidence="2">
    <location>
        <begin position="1237"/>
        <end position="1256"/>
    </location>
</feature>
<feature type="compositionally biased region" description="Basic and acidic residues" evidence="2">
    <location>
        <begin position="820"/>
        <end position="837"/>
    </location>
</feature>
<feature type="region of interest" description="Disordered" evidence="2">
    <location>
        <begin position="287"/>
        <end position="309"/>
    </location>
</feature>
<evidence type="ECO:0000313" key="6">
    <source>
        <dbReference type="Proteomes" id="UP001620626"/>
    </source>
</evidence>
<feature type="compositionally biased region" description="Low complexity" evidence="2">
    <location>
        <begin position="582"/>
        <end position="606"/>
    </location>
</feature>
<name>A0ABD2K1Q0_9BILA</name>
<feature type="compositionally biased region" description="Polar residues" evidence="2">
    <location>
        <begin position="1487"/>
        <end position="1497"/>
    </location>
</feature>
<feature type="compositionally biased region" description="Basic and acidic residues" evidence="2">
    <location>
        <begin position="1257"/>
        <end position="1266"/>
    </location>
</feature>
<feature type="region of interest" description="Disordered" evidence="2">
    <location>
        <begin position="239"/>
        <end position="273"/>
    </location>
</feature>
<feature type="compositionally biased region" description="Low complexity" evidence="2">
    <location>
        <begin position="537"/>
        <end position="554"/>
    </location>
</feature>
<gene>
    <name evidence="5" type="ORF">niasHT_026190</name>
</gene>
<dbReference type="EMBL" id="JBICBT010000851">
    <property type="protein sequence ID" value="KAL3096809.1"/>
    <property type="molecule type" value="Genomic_DNA"/>
</dbReference>
<dbReference type="Proteomes" id="UP001620626">
    <property type="component" value="Unassembled WGS sequence"/>
</dbReference>
<feature type="region of interest" description="Disordered" evidence="2">
    <location>
        <begin position="582"/>
        <end position="614"/>
    </location>
</feature>
<evidence type="ECO:0000313" key="5">
    <source>
        <dbReference type="EMBL" id="KAL3096809.1"/>
    </source>
</evidence>
<feature type="compositionally biased region" description="Low complexity" evidence="2">
    <location>
        <begin position="260"/>
        <end position="273"/>
    </location>
</feature>
<protein>
    <submittedName>
        <fullName evidence="5">Uncharacterized protein</fullName>
    </submittedName>
</protein>
<feature type="coiled-coil region" evidence="1">
    <location>
        <begin position="493"/>
        <end position="524"/>
    </location>
</feature>
<feature type="transmembrane region" description="Helical" evidence="3">
    <location>
        <begin position="1722"/>
        <end position="1749"/>
    </location>
</feature>
<feature type="region of interest" description="Disordered" evidence="2">
    <location>
        <begin position="863"/>
        <end position="889"/>
    </location>
</feature>
<keyword evidence="1" id="KW-0175">Coiled coil</keyword>
<feature type="compositionally biased region" description="Acidic residues" evidence="2">
    <location>
        <begin position="1624"/>
        <end position="1647"/>
    </location>
</feature>
<accession>A0ABD2K1Q0</accession>
<keyword evidence="3" id="KW-0472">Membrane</keyword>
<feature type="coiled-coil region" evidence="1">
    <location>
        <begin position="204"/>
        <end position="238"/>
    </location>
</feature>
<feature type="region of interest" description="Disordered" evidence="2">
    <location>
        <begin position="525"/>
        <end position="560"/>
    </location>
</feature>
<evidence type="ECO:0000256" key="2">
    <source>
        <dbReference type="SAM" id="MobiDB-lite"/>
    </source>
</evidence>
<feature type="compositionally biased region" description="Low complexity" evidence="2">
    <location>
        <begin position="437"/>
        <end position="454"/>
    </location>
</feature>